<evidence type="ECO:0000313" key="1">
    <source>
        <dbReference type="EMBL" id="QCT42386.1"/>
    </source>
</evidence>
<evidence type="ECO:0008006" key="3">
    <source>
        <dbReference type="Google" id="ProtNLM"/>
    </source>
</evidence>
<dbReference type="KEGG" id="nft:FBF37_02820"/>
<dbReference type="Gene3D" id="3.40.50.1820">
    <property type="entry name" value="alpha/beta hydrolase"/>
    <property type="match status" value="1"/>
</dbReference>
<protein>
    <recommendedName>
        <fullName evidence="3">Alpha/beta hydrolase</fullName>
    </recommendedName>
</protein>
<reference evidence="1 2" key="1">
    <citation type="submission" date="2019-04" db="EMBL/GenBank/DDBJ databases">
        <title>Saccharibacteria TM7 genomes.</title>
        <authorList>
            <person name="Bor B."/>
            <person name="He X."/>
            <person name="Chen T."/>
            <person name="Dewhirst F.E."/>
        </authorList>
    </citation>
    <scope>NUCLEOTIDE SEQUENCE [LARGE SCALE GENOMIC DNA]</scope>
    <source>
        <strain evidence="1 2">BB001</strain>
    </source>
</reference>
<sequence length="195" mass="22385">MKQIVHIHGGSPFDSYERYLSALRNDPLTYESLFHKTKWRDWLAVTMTDFDVLVPNMPNKQNARYSEWKIYFEKILPFLGNNVQLIGSSLGAIFLAKYLHENPLSIPVNRLILIAAPYNDATHEDLGDFILPSATGLEKSAKEIHLFHSKDDTVVPFTELAKFQSDLPSAKSHIFVDRGHFQQPTFPELKELLEK</sequence>
<dbReference type="EMBL" id="CP040004">
    <property type="protein sequence ID" value="QCT42386.1"/>
    <property type="molecule type" value="Genomic_DNA"/>
</dbReference>
<dbReference type="GO" id="GO:0016787">
    <property type="term" value="F:hydrolase activity"/>
    <property type="evidence" value="ECO:0007669"/>
    <property type="project" value="InterPro"/>
</dbReference>
<dbReference type="PANTHER" id="PTHR15394">
    <property type="entry name" value="SERINE HYDROLASE RBBP9"/>
    <property type="match status" value="1"/>
</dbReference>
<dbReference type="InterPro" id="IPR010662">
    <property type="entry name" value="RBBP9/YdeN"/>
</dbReference>
<dbReference type="AlphaFoldDB" id="A0A4V1GDN3"/>
<dbReference type="SUPFAM" id="SSF53474">
    <property type="entry name" value="alpha/beta-Hydrolases"/>
    <property type="match status" value="1"/>
</dbReference>
<organism evidence="1 2">
    <name type="scientific">Candidatus Nanosynbacter featherlites</name>
    <dbReference type="NCBI Taxonomy" id="2572088"/>
    <lineage>
        <taxon>Bacteria</taxon>
        <taxon>Candidatus Saccharimonadota</taxon>
        <taxon>Candidatus Saccharimonadia</taxon>
        <taxon>Candidatus Nanosynbacterales</taxon>
        <taxon>Candidatus Nanosynbacteraceae</taxon>
        <taxon>Candidatus Nanosynbacter</taxon>
    </lineage>
</organism>
<proteinExistence type="predicted"/>
<dbReference type="InterPro" id="IPR029058">
    <property type="entry name" value="AB_hydrolase_fold"/>
</dbReference>
<dbReference type="Proteomes" id="UP000310639">
    <property type="component" value="Chromosome"/>
</dbReference>
<dbReference type="PANTHER" id="PTHR15394:SF3">
    <property type="entry name" value="SERINE HYDROLASE RBBP9"/>
    <property type="match status" value="1"/>
</dbReference>
<dbReference type="RefSeq" id="WP_138079291.1">
    <property type="nucleotide sequence ID" value="NZ_CP040004.1"/>
</dbReference>
<keyword evidence="2" id="KW-1185">Reference proteome</keyword>
<gene>
    <name evidence="1" type="ORF">FBF37_02820</name>
</gene>
<evidence type="ECO:0000313" key="2">
    <source>
        <dbReference type="Proteomes" id="UP000310639"/>
    </source>
</evidence>
<accession>A0A4V1GDN3</accession>
<dbReference type="OrthoDB" id="9804993at2"/>
<dbReference type="Pfam" id="PF06821">
    <property type="entry name" value="Ser_hydrolase"/>
    <property type="match status" value="1"/>
</dbReference>
<name>A0A4V1GDN3_9BACT</name>